<evidence type="ECO:0000313" key="3">
    <source>
        <dbReference type="Ensembl" id="ENSSVLP00005014097.1"/>
    </source>
</evidence>
<dbReference type="CDD" id="cd07765">
    <property type="entry name" value="KRAB_A-box"/>
    <property type="match status" value="1"/>
</dbReference>
<proteinExistence type="predicted"/>
<feature type="domain" description="KRAB" evidence="2">
    <location>
        <begin position="11"/>
        <end position="84"/>
    </location>
</feature>
<dbReference type="SUPFAM" id="SSF109640">
    <property type="entry name" value="KRAB domain (Kruppel-associated box)"/>
    <property type="match status" value="1"/>
</dbReference>
<protein>
    <recommendedName>
        <fullName evidence="2">KRAB domain-containing protein</fullName>
    </recommendedName>
</protein>
<dbReference type="InterPro" id="IPR001909">
    <property type="entry name" value="KRAB"/>
</dbReference>
<reference evidence="3" key="2">
    <citation type="submission" date="2025-08" db="UniProtKB">
        <authorList>
            <consortium name="Ensembl"/>
        </authorList>
    </citation>
    <scope>IDENTIFICATION</scope>
</reference>
<dbReference type="AlphaFoldDB" id="A0A8D2CS53"/>
<dbReference type="PANTHER" id="PTHR23232">
    <property type="entry name" value="KRAB DOMAIN C2H2 ZINC FINGER"/>
    <property type="match status" value="1"/>
</dbReference>
<keyword evidence="4" id="KW-1185">Reference proteome</keyword>
<dbReference type="InterPro" id="IPR036051">
    <property type="entry name" value="KRAB_dom_sf"/>
</dbReference>
<dbReference type="Pfam" id="PF01352">
    <property type="entry name" value="KRAB"/>
    <property type="match status" value="1"/>
</dbReference>
<dbReference type="OrthoDB" id="5422061at2759"/>
<sequence>MQMGNQRQGGLTFEDVAVTFTQEEWQCLNPKQRRLYQEVTLENYSNLVFLAGREETTPPDVILRLERGQEPWPAEAGVQSGFTPGHSPGRSPGHSEHTGRQGTGPHPEARPRWPAARRPPLGQ</sequence>
<dbReference type="GeneTree" id="ENSGT00940000164284"/>
<evidence type="ECO:0000259" key="2">
    <source>
        <dbReference type="PROSITE" id="PS50805"/>
    </source>
</evidence>
<dbReference type="SMART" id="SM00349">
    <property type="entry name" value="KRAB"/>
    <property type="match status" value="1"/>
</dbReference>
<reference evidence="3" key="1">
    <citation type="submission" date="2020-06" db="EMBL/GenBank/DDBJ databases">
        <authorList>
            <consortium name="Wellcome Sanger Institute Data Sharing"/>
        </authorList>
    </citation>
    <scope>NUCLEOTIDE SEQUENCE [LARGE SCALE GENOMIC DNA]</scope>
</reference>
<dbReference type="GO" id="GO:0006355">
    <property type="term" value="P:regulation of DNA-templated transcription"/>
    <property type="evidence" value="ECO:0007669"/>
    <property type="project" value="InterPro"/>
</dbReference>
<dbReference type="PROSITE" id="PS50805">
    <property type="entry name" value="KRAB"/>
    <property type="match status" value="1"/>
</dbReference>
<reference evidence="3" key="3">
    <citation type="submission" date="2025-09" db="UniProtKB">
        <authorList>
            <consortium name="Ensembl"/>
        </authorList>
    </citation>
    <scope>IDENTIFICATION</scope>
</reference>
<dbReference type="Ensembl" id="ENSSVLT00005015592.1">
    <property type="protein sequence ID" value="ENSSVLP00005014097.1"/>
    <property type="gene ID" value="ENSSVLG00005011201.1"/>
</dbReference>
<dbReference type="Gene3D" id="6.10.140.140">
    <property type="match status" value="1"/>
</dbReference>
<evidence type="ECO:0000256" key="1">
    <source>
        <dbReference type="SAM" id="MobiDB-lite"/>
    </source>
</evidence>
<accession>A0A8D2CS53</accession>
<feature type="compositionally biased region" description="Low complexity" evidence="1">
    <location>
        <begin position="112"/>
        <end position="123"/>
    </location>
</feature>
<dbReference type="PANTHER" id="PTHR23232:SF142">
    <property type="entry name" value="GASTRULA ZINC FINGER PROTEIN XLCGF57.1-LIKE-RELATED"/>
    <property type="match status" value="1"/>
</dbReference>
<dbReference type="InterPro" id="IPR050169">
    <property type="entry name" value="Krueppel_C2H2_ZnF"/>
</dbReference>
<dbReference type="Proteomes" id="UP000694564">
    <property type="component" value="Chromosome 1"/>
</dbReference>
<evidence type="ECO:0000313" key="4">
    <source>
        <dbReference type="Proteomes" id="UP000694564"/>
    </source>
</evidence>
<name>A0A8D2CS53_SCIVU</name>
<feature type="region of interest" description="Disordered" evidence="1">
    <location>
        <begin position="66"/>
        <end position="123"/>
    </location>
</feature>
<organism evidence="3 4">
    <name type="scientific">Sciurus vulgaris</name>
    <name type="common">Eurasian red squirrel</name>
    <dbReference type="NCBI Taxonomy" id="55149"/>
    <lineage>
        <taxon>Eukaryota</taxon>
        <taxon>Metazoa</taxon>
        <taxon>Chordata</taxon>
        <taxon>Craniata</taxon>
        <taxon>Vertebrata</taxon>
        <taxon>Euteleostomi</taxon>
        <taxon>Mammalia</taxon>
        <taxon>Eutheria</taxon>
        <taxon>Euarchontoglires</taxon>
        <taxon>Glires</taxon>
        <taxon>Rodentia</taxon>
        <taxon>Sciuromorpha</taxon>
        <taxon>Sciuridae</taxon>
        <taxon>Sciurinae</taxon>
        <taxon>Sciurini</taxon>
        <taxon>Sciurus</taxon>
    </lineage>
</organism>